<comment type="caution">
    <text evidence="3">The sequence shown here is derived from an EMBL/GenBank/DDBJ whole genome shotgun (WGS) entry which is preliminary data.</text>
</comment>
<evidence type="ECO:0000256" key="2">
    <source>
        <dbReference type="ARBA" id="ARBA00023242"/>
    </source>
</evidence>
<keyword evidence="2" id="KW-0539">Nucleus</keyword>
<evidence type="ECO:0000313" key="3">
    <source>
        <dbReference type="EMBL" id="TQD82420.1"/>
    </source>
</evidence>
<protein>
    <submittedName>
        <fullName evidence="3">Uncharacterized protein</fullName>
    </submittedName>
</protein>
<comment type="subcellular location">
    <subcellularLocation>
        <location evidence="1">Nucleus</location>
    </subcellularLocation>
</comment>
<dbReference type="PANTHER" id="PTHR13681">
    <property type="entry name" value="SURVIVAL OF MOTOR NEURON-RELATED-SPLICING FACTOR 30-RELATED"/>
    <property type="match status" value="1"/>
</dbReference>
<name>A0A540L7J4_MALBA</name>
<dbReference type="Proteomes" id="UP000315295">
    <property type="component" value="Unassembled WGS sequence"/>
</dbReference>
<accession>A0A540L7J4</accession>
<dbReference type="STRING" id="106549.A0A540L7J4"/>
<organism evidence="3 4">
    <name type="scientific">Malus baccata</name>
    <name type="common">Siberian crab apple</name>
    <name type="synonym">Pyrus baccata</name>
    <dbReference type="NCBI Taxonomy" id="106549"/>
    <lineage>
        <taxon>Eukaryota</taxon>
        <taxon>Viridiplantae</taxon>
        <taxon>Streptophyta</taxon>
        <taxon>Embryophyta</taxon>
        <taxon>Tracheophyta</taxon>
        <taxon>Spermatophyta</taxon>
        <taxon>Magnoliopsida</taxon>
        <taxon>eudicotyledons</taxon>
        <taxon>Gunneridae</taxon>
        <taxon>Pentapetalae</taxon>
        <taxon>rosids</taxon>
        <taxon>fabids</taxon>
        <taxon>Rosales</taxon>
        <taxon>Rosaceae</taxon>
        <taxon>Amygdaloideae</taxon>
        <taxon>Maleae</taxon>
        <taxon>Malus</taxon>
    </lineage>
</organism>
<dbReference type="AlphaFoldDB" id="A0A540L7J4"/>
<dbReference type="PANTHER" id="PTHR13681:SF24">
    <property type="entry name" value="TUDOR DOMAIN-CONTAINING PROTEIN 3"/>
    <property type="match status" value="1"/>
</dbReference>
<evidence type="ECO:0000313" key="4">
    <source>
        <dbReference type="Proteomes" id="UP000315295"/>
    </source>
</evidence>
<reference evidence="3 4" key="1">
    <citation type="journal article" date="2019" name="G3 (Bethesda)">
        <title>Sequencing of a Wild Apple (Malus baccata) Genome Unravels the Differences Between Cultivated and Wild Apple Species Regarding Disease Resistance and Cold Tolerance.</title>
        <authorList>
            <person name="Chen X."/>
        </authorList>
    </citation>
    <scope>NUCLEOTIDE SEQUENCE [LARGE SCALE GENOMIC DNA]</scope>
    <source>
        <strain evidence="4">cv. Shandingzi</strain>
        <tissue evidence="3">Leaves</tissue>
    </source>
</reference>
<dbReference type="EMBL" id="VIEB01000722">
    <property type="protein sequence ID" value="TQD82420.1"/>
    <property type="molecule type" value="Genomic_DNA"/>
</dbReference>
<gene>
    <name evidence="3" type="ORF">C1H46_032014</name>
</gene>
<evidence type="ECO:0000256" key="1">
    <source>
        <dbReference type="ARBA" id="ARBA00004123"/>
    </source>
</evidence>
<sequence length="143" mass="15938">MVLCDHEQVEAMILIHSALSDDKRTVVNPVEAELTNMDLKSISARSLPDPHTLRKSSHLLGSKVLQVNHTSLYFSLIFLVFCLVAEKMDEGKEKCGLSFARNSSSRRLLKLGLTEARSWNQAIEAVPVQNQAAAQKLPQKMSH</sequence>
<dbReference type="GO" id="GO:0005634">
    <property type="term" value="C:nucleus"/>
    <property type="evidence" value="ECO:0007669"/>
    <property type="project" value="UniProtKB-SubCell"/>
</dbReference>
<keyword evidence="4" id="KW-1185">Reference proteome</keyword>
<proteinExistence type="predicted"/>